<reference evidence="1 2" key="1">
    <citation type="submission" date="2018-02" db="EMBL/GenBank/DDBJ databases">
        <authorList>
            <person name="Machado R.A."/>
        </authorList>
    </citation>
    <scope>NUCLEOTIDE SEQUENCE [LARGE SCALE GENOMIC DNA]</scope>
    <source>
        <strain evidence="1 2">DSM 19724</strain>
    </source>
</reference>
<protein>
    <recommendedName>
        <fullName evidence="3">TIR domain-containing protein</fullName>
    </recommendedName>
</protein>
<proteinExistence type="predicted"/>
<organism evidence="1 2">
    <name type="scientific">Photorhabdus cinerea</name>
    <dbReference type="NCBI Taxonomy" id="471575"/>
    <lineage>
        <taxon>Bacteria</taxon>
        <taxon>Pseudomonadati</taxon>
        <taxon>Pseudomonadota</taxon>
        <taxon>Gammaproteobacteria</taxon>
        <taxon>Enterobacterales</taxon>
        <taxon>Morganellaceae</taxon>
        <taxon>Photorhabdus</taxon>
    </lineage>
</organism>
<dbReference type="RefSeq" id="WP_166310787.1">
    <property type="nucleotide sequence ID" value="NZ_CAWPIB010000066.1"/>
</dbReference>
<evidence type="ECO:0000313" key="2">
    <source>
        <dbReference type="Proteomes" id="UP000591844"/>
    </source>
</evidence>
<evidence type="ECO:0008006" key="3">
    <source>
        <dbReference type="Google" id="ProtNLM"/>
    </source>
</evidence>
<dbReference type="AlphaFoldDB" id="A0A7X5QIB7"/>
<gene>
    <name evidence="1" type="ORF">C5469_22260</name>
</gene>
<evidence type="ECO:0000313" key="1">
    <source>
        <dbReference type="EMBL" id="NHB94695.1"/>
    </source>
</evidence>
<comment type="caution">
    <text evidence="1">The sequence shown here is derived from an EMBL/GenBank/DDBJ whole genome shotgun (WGS) entry which is preliminary data.</text>
</comment>
<sequence>MLHCFNLDFQKEVDNETLSYETGNIEEKLEELITVKTKNNEQLVVIEHEDIINNWFPNTGCHIFLSHSHKDKNLAIYIANKLYSQYRIKTFIDSQFWGFIDKAIEKINNTHCRSKNDQKYLDYEKSMKVASNFYLILSNALTNAIDESDSCWFLNTTNSLNASDKDEFGTYSPWIYTELNFTSKVRRYPHQKRPIITTKSASNRFGMDGLESIDSNLVVRYDVTTKHMFNVKQLELENILNNNIKNNTDYLLDNSGSVEFDNLDRIYSYII</sequence>
<dbReference type="EMBL" id="PUJW01000066">
    <property type="protein sequence ID" value="NHB94695.1"/>
    <property type="molecule type" value="Genomic_DNA"/>
</dbReference>
<keyword evidence="2" id="KW-1185">Reference proteome</keyword>
<name>A0A7X5QIB7_9GAMM</name>
<accession>A0A7X5QIB7</accession>
<dbReference type="Proteomes" id="UP000591844">
    <property type="component" value="Unassembled WGS sequence"/>
</dbReference>